<protein>
    <submittedName>
        <fullName evidence="2">Uncharacterized protein</fullName>
    </submittedName>
</protein>
<dbReference type="AlphaFoldDB" id="A0A4Z0A085"/>
<dbReference type="STRING" id="135208.A0A4Z0A085"/>
<proteinExistence type="predicted"/>
<sequence>MQTQIDKRVKLLKLHYQHAYSALLSLTGGGSWTNTLRELKDADVCMLRKNLLDVVELPGGGDAGEGAASVQDLGRPSCGSELISSKQQGKHSQLQSKGKRNPNLTVSWIWHAVPSAVDENDPALQEALRVEWAKAKVHAAQWHEEVEHVEEEM</sequence>
<feature type="region of interest" description="Disordered" evidence="1">
    <location>
        <begin position="60"/>
        <end position="99"/>
    </location>
</feature>
<reference evidence="2 3" key="1">
    <citation type="submission" date="2019-02" db="EMBL/GenBank/DDBJ databases">
        <title>Genome sequencing of the rare red list fungi Hericium alpestre (H. flagellum).</title>
        <authorList>
            <person name="Buettner E."/>
            <person name="Kellner H."/>
        </authorList>
    </citation>
    <scope>NUCLEOTIDE SEQUENCE [LARGE SCALE GENOMIC DNA]</scope>
    <source>
        <strain evidence="2 3">DSM 108284</strain>
    </source>
</reference>
<dbReference type="OrthoDB" id="3232711at2759"/>
<comment type="caution">
    <text evidence="2">The sequence shown here is derived from an EMBL/GenBank/DDBJ whole genome shotgun (WGS) entry which is preliminary data.</text>
</comment>
<accession>A0A4Z0A085</accession>
<name>A0A4Z0A085_9AGAM</name>
<feature type="compositionally biased region" description="Polar residues" evidence="1">
    <location>
        <begin position="82"/>
        <end position="99"/>
    </location>
</feature>
<dbReference type="EMBL" id="SFCI01000448">
    <property type="protein sequence ID" value="TFY79747.1"/>
    <property type="molecule type" value="Genomic_DNA"/>
</dbReference>
<keyword evidence="3" id="KW-1185">Reference proteome</keyword>
<organism evidence="2 3">
    <name type="scientific">Hericium alpestre</name>
    <dbReference type="NCBI Taxonomy" id="135208"/>
    <lineage>
        <taxon>Eukaryota</taxon>
        <taxon>Fungi</taxon>
        <taxon>Dikarya</taxon>
        <taxon>Basidiomycota</taxon>
        <taxon>Agaricomycotina</taxon>
        <taxon>Agaricomycetes</taxon>
        <taxon>Russulales</taxon>
        <taxon>Hericiaceae</taxon>
        <taxon>Hericium</taxon>
    </lineage>
</organism>
<evidence type="ECO:0000256" key="1">
    <source>
        <dbReference type="SAM" id="MobiDB-lite"/>
    </source>
</evidence>
<dbReference type="Proteomes" id="UP000298061">
    <property type="component" value="Unassembled WGS sequence"/>
</dbReference>
<evidence type="ECO:0000313" key="3">
    <source>
        <dbReference type="Proteomes" id="UP000298061"/>
    </source>
</evidence>
<evidence type="ECO:0000313" key="2">
    <source>
        <dbReference type="EMBL" id="TFY79747.1"/>
    </source>
</evidence>
<gene>
    <name evidence="2" type="ORF">EWM64_g4262</name>
</gene>